<name>A0A1H1VFP8_9PSED</name>
<accession>A0A1H1VFP8</accession>
<protein>
    <submittedName>
        <fullName evidence="2">Uncharacterized protein</fullName>
    </submittedName>
</protein>
<dbReference type="EMBL" id="LT629762">
    <property type="protein sequence ID" value="SDS83628.1"/>
    <property type="molecule type" value="Genomic_DNA"/>
</dbReference>
<sequence length="97" mass="11220">MSTEQGNNQIPPAPVIEFPKNDAVVKSPVKFGGTGMNEWWVWIKFSETANIYEPVRPEVRWEGTVTLPPGRYTVRALQEYNRQRSEYTPELSFFVVE</sequence>
<dbReference type="AlphaFoldDB" id="A0A1H1VFP8"/>
<reference evidence="1 4" key="3">
    <citation type="submission" date="2018-05" db="EMBL/GenBank/DDBJ databases">
        <title>Genome sequences of two Antarctic strains of Pseudomonas prosekii: insights into adaptation to extreme conditions.</title>
        <authorList>
            <person name="Snopkova K."/>
            <person name="Dufkova K."/>
            <person name="Cejkova D."/>
            <person name="Sedlacek I."/>
            <person name="Smajs D."/>
        </authorList>
    </citation>
    <scope>NUCLEOTIDE SEQUENCE [LARGE SCALE GENOMIC DNA]</scope>
    <source>
        <strain evidence="1 4">P2673</strain>
    </source>
</reference>
<reference evidence="2" key="1">
    <citation type="submission" date="2016-10" db="EMBL/GenBank/DDBJ databases">
        <authorList>
            <person name="de Groot N.N."/>
        </authorList>
    </citation>
    <scope>NUCLEOTIDE SEQUENCE [LARGE SCALE GENOMIC DNA]</scope>
    <source>
        <strain evidence="2">LMG 26867</strain>
    </source>
</reference>
<gene>
    <name evidence="1" type="ORF">C9I49_11505</name>
    <name evidence="2" type="ORF">SAMN05216222_2401</name>
</gene>
<evidence type="ECO:0000313" key="2">
    <source>
        <dbReference type="EMBL" id="SDS83628.1"/>
    </source>
</evidence>
<evidence type="ECO:0000313" key="4">
    <source>
        <dbReference type="Proteomes" id="UP000245056"/>
    </source>
</evidence>
<organism evidence="2 3">
    <name type="scientific">Pseudomonas prosekii</name>
    <dbReference type="NCBI Taxonomy" id="1148509"/>
    <lineage>
        <taxon>Bacteria</taxon>
        <taxon>Pseudomonadati</taxon>
        <taxon>Pseudomonadota</taxon>
        <taxon>Gammaproteobacteria</taxon>
        <taxon>Pseudomonadales</taxon>
        <taxon>Pseudomonadaceae</taxon>
        <taxon>Pseudomonas</taxon>
    </lineage>
</organism>
<dbReference type="Proteomes" id="UP000245056">
    <property type="component" value="Unassembled WGS sequence"/>
</dbReference>
<dbReference type="RefSeq" id="WP_101207751.1">
    <property type="nucleotide sequence ID" value="NZ_LT629762.1"/>
</dbReference>
<dbReference type="EMBL" id="QFAW01000012">
    <property type="protein sequence ID" value="PWE45277.1"/>
    <property type="molecule type" value="Genomic_DNA"/>
</dbReference>
<dbReference type="Proteomes" id="UP000198481">
    <property type="component" value="Chromosome I"/>
</dbReference>
<evidence type="ECO:0000313" key="1">
    <source>
        <dbReference type="EMBL" id="PWE45277.1"/>
    </source>
</evidence>
<evidence type="ECO:0000313" key="3">
    <source>
        <dbReference type="Proteomes" id="UP000198481"/>
    </source>
</evidence>
<proteinExistence type="predicted"/>
<reference evidence="3" key="2">
    <citation type="submission" date="2016-10" db="EMBL/GenBank/DDBJ databases">
        <authorList>
            <person name="Varghese N."/>
            <person name="Submissions S."/>
        </authorList>
    </citation>
    <scope>NUCLEOTIDE SEQUENCE [LARGE SCALE GENOMIC DNA]</scope>
    <source>
        <strain evidence="3">LMG 26867</strain>
    </source>
</reference>